<reference evidence="4" key="1">
    <citation type="journal article" date="2020" name="bioRxiv">
        <title>Comparative genomics of Chlamydomonas.</title>
        <authorList>
            <person name="Craig R.J."/>
            <person name="Hasan A.R."/>
            <person name="Ness R.W."/>
            <person name="Keightley P.D."/>
        </authorList>
    </citation>
    <scope>NUCLEOTIDE SEQUENCE</scope>
    <source>
        <strain evidence="4">CCAP 11/70</strain>
    </source>
</reference>
<feature type="transmembrane region" description="Helical" evidence="2">
    <location>
        <begin position="1187"/>
        <end position="1214"/>
    </location>
</feature>
<accession>A0A835Y0J7</accession>
<feature type="compositionally biased region" description="Low complexity" evidence="1">
    <location>
        <begin position="2050"/>
        <end position="2062"/>
    </location>
</feature>
<feature type="domain" description="Ig-like" evidence="3">
    <location>
        <begin position="140"/>
        <end position="265"/>
    </location>
</feature>
<feature type="transmembrane region" description="Helical" evidence="2">
    <location>
        <begin position="1721"/>
        <end position="1742"/>
    </location>
</feature>
<evidence type="ECO:0000313" key="5">
    <source>
        <dbReference type="Proteomes" id="UP000612055"/>
    </source>
</evidence>
<feature type="region of interest" description="Disordered" evidence="1">
    <location>
        <begin position="737"/>
        <end position="756"/>
    </location>
</feature>
<keyword evidence="2" id="KW-0812">Transmembrane</keyword>
<dbReference type="Proteomes" id="UP000612055">
    <property type="component" value="Unassembled WGS sequence"/>
</dbReference>
<proteinExistence type="predicted"/>
<feature type="region of interest" description="Disordered" evidence="1">
    <location>
        <begin position="1050"/>
        <end position="1087"/>
    </location>
</feature>
<feature type="transmembrane region" description="Helical" evidence="2">
    <location>
        <begin position="1116"/>
        <end position="1138"/>
    </location>
</feature>
<evidence type="ECO:0000259" key="3">
    <source>
        <dbReference type="PROSITE" id="PS50835"/>
    </source>
</evidence>
<dbReference type="PANTHER" id="PTHR24216:SF65">
    <property type="entry name" value="PAXILLIN-LIKE PROTEIN 1"/>
    <property type="match status" value="1"/>
</dbReference>
<dbReference type="PANTHER" id="PTHR24216">
    <property type="entry name" value="PAXILLIN-RELATED"/>
    <property type="match status" value="1"/>
</dbReference>
<dbReference type="PROSITE" id="PS50835">
    <property type="entry name" value="IG_LIKE"/>
    <property type="match status" value="1"/>
</dbReference>
<evidence type="ECO:0000256" key="2">
    <source>
        <dbReference type="SAM" id="Phobius"/>
    </source>
</evidence>
<feature type="transmembrane region" description="Helical" evidence="2">
    <location>
        <begin position="1159"/>
        <end position="1181"/>
    </location>
</feature>
<comment type="caution">
    <text evidence="4">The sequence shown here is derived from an EMBL/GenBank/DDBJ whole genome shotgun (WGS) entry which is preliminary data.</text>
</comment>
<feature type="compositionally biased region" description="Pro residues" evidence="1">
    <location>
        <begin position="68"/>
        <end position="82"/>
    </location>
</feature>
<evidence type="ECO:0000256" key="1">
    <source>
        <dbReference type="SAM" id="MobiDB-lite"/>
    </source>
</evidence>
<feature type="compositionally biased region" description="Low complexity" evidence="1">
    <location>
        <begin position="705"/>
        <end position="714"/>
    </location>
</feature>
<feature type="region of interest" description="Disordered" evidence="1">
    <location>
        <begin position="1228"/>
        <end position="1361"/>
    </location>
</feature>
<feature type="compositionally biased region" description="Polar residues" evidence="1">
    <location>
        <begin position="1628"/>
        <end position="1638"/>
    </location>
</feature>
<organism evidence="4 5">
    <name type="scientific">Edaphochlamys debaryana</name>
    <dbReference type="NCBI Taxonomy" id="47281"/>
    <lineage>
        <taxon>Eukaryota</taxon>
        <taxon>Viridiplantae</taxon>
        <taxon>Chlorophyta</taxon>
        <taxon>core chlorophytes</taxon>
        <taxon>Chlorophyceae</taxon>
        <taxon>CS clade</taxon>
        <taxon>Chlamydomonadales</taxon>
        <taxon>Chlamydomonadales incertae sedis</taxon>
        <taxon>Edaphochlamys</taxon>
    </lineage>
</organism>
<gene>
    <name evidence="4" type="ORF">HYH03_007469</name>
</gene>
<feature type="region of interest" description="Disordered" evidence="1">
    <location>
        <begin position="1944"/>
        <end position="1996"/>
    </location>
</feature>
<evidence type="ECO:0000313" key="4">
    <source>
        <dbReference type="EMBL" id="KAG2494417.1"/>
    </source>
</evidence>
<dbReference type="InterPro" id="IPR007110">
    <property type="entry name" value="Ig-like_dom"/>
</dbReference>
<name>A0A835Y0J7_9CHLO</name>
<keyword evidence="5" id="KW-1185">Reference proteome</keyword>
<feature type="compositionally biased region" description="Pro residues" evidence="1">
    <location>
        <begin position="1519"/>
        <end position="1537"/>
    </location>
</feature>
<feature type="compositionally biased region" description="Basic and acidic residues" evidence="1">
    <location>
        <begin position="1346"/>
        <end position="1360"/>
    </location>
</feature>
<dbReference type="OrthoDB" id="563852at2759"/>
<feature type="compositionally biased region" description="Pro residues" evidence="1">
    <location>
        <begin position="1971"/>
        <end position="1986"/>
    </location>
</feature>
<feature type="region of interest" description="Disordered" evidence="1">
    <location>
        <begin position="334"/>
        <end position="368"/>
    </location>
</feature>
<feature type="region of interest" description="Disordered" evidence="1">
    <location>
        <begin position="1422"/>
        <end position="1471"/>
    </location>
</feature>
<feature type="compositionally biased region" description="Low complexity" evidence="1">
    <location>
        <begin position="1503"/>
        <end position="1518"/>
    </location>
</feature>
<protein>
    <recommendedName>
        <fullName evidence="3">Ig-like domain-containing protein</fullName>
    </recommendedName>
</protein>
<feature type="compositionally biased region" description="Basic and acidic residues" evidence="1">
    <location>
        <begin position="1228"/>
        <end position="1239"/>
    </location>
</feature>
<keyword evidence="2" id="KW-0472">Membrane</keyword>
<feature type="region of interest" description="Disordered" evidence="1">
    <location>
        <begin position="1861"/>
        <end position="1918"/>
    </location>
</feature>
<dbReference type="EMBL" id="JAEHOE010000031">
    <property type="protein sequence ID" value="KAG2494417.1"/>
    <property type="molecule type" value="Genomic_DNA"/>
</dbReference>
<feature type="region of interest" description="Disordered" evidence="1">
    <location>
        <begin position="40"/>
        <end position="83"/>
    </location>
</feature>
<feature type="region of interest" description="Disordered" evidence="1">
    <location>
        <begin position="1492"/>
        <end position="1541"/>
    </location>
</feature>
<feature type="region of interest" description="Disordered" evidence="1">
    <location>
        <begin position="2050"/>
        <end position="2071"/>
    </location>
</feature>
<feature type="compositionally biased region" description="Low complexity" evidence="1">
    <location>
        <begin position="1052"/>
        <end position="1066"/>
    </location>
</feature>
<feature type="transmembrane region" description="Helical" evidence="2">
    <location>
        <begin position="1754"/>
        <end position="1775"/>
    </location>
</feature>
<keyword evidence="2" id="KW-1133">Transmembrane helix</keyword>
<feature type="region of interest" description="Disordered" evidence="1">
    <location>
        <begin position="701"/>
        <end position="728"/>
    </location>
</feature>
<feature type="region of interest" description="Disordered" evidence="1">
    <location>
        <begin position="1624"/>
        <end position="1688"/>
    </location>
</feature>
<sequence length="2071" mass="209321">MTGSSRKQRAGAAGAAIVAAVLLVAAAGISWPATSAVGAAEPRLQARRQAQTTAEPPLQPVNVSASPPSFPGSPTSPPPPAPLLGSITCEAVWTPNATASAQAAGAGPLWPVQPLPTSPPLRQALGPFGSGATEACLASPEIAASPGWDRSVDLRAGIRRYDLALTCTCSGQAALEPGGCWALAQRLDYTWWDGPPWSENSFRQSMSFNASECSGTVCTASRGDLLPTYASLTCIDDGSSQRGALLEAMFFTPLDVDTGSYNCTLVSYQLYDNSSAVYGGGSTAAIEVQAVGGQQGPPCARQQDLPQASYNNWANVTVLTCTCAGVPPTPPPSLTGFISPSPDPPPSFPGNASSPSPPASSPPSSNSSFNSSGSGSCYRLAFAAYAMLQLVPSTASVPSTESPPTYLDMFPSDCTAGLCITSTRLNGGITNTSLYRGRPLVFAQALCANASSTPELGPFPAAPAGILQCAATWLEQPGPQPAPSPGQSPSPPAAPRFYTATFPPWAPANAEPGTCWLQADMAQADPALGLPAFVRDVSTEAFGAQLLFTCTCTASPSNDSCYMLARHASLSAWEGPLWASAAGGPPSAMLPAGMPLSFSPSDCTATGCRLGPIAVQHAPYAQAMCAGAWPYQPSLSDVTSVPNATSSVLPYCVLDLYELYDNSSQYYPPAAGDMQPLSTPDLRPPAIGGVVLPPPPANLARRRSAQASSNSTTTVPLPPNGASTAATAGPACWTSPQLMYNNPSPPPGAAASNGPIGRRSSLAGALAAFAASVATKPSNRTAVATRPALPDCAPAGPASAEGNWGRYARFECACASASASTATDVAAGSQGVAAGNCYRDARLVAWFYSLQPIGQLPQAGSVASALSFQPWQCTLGSCVTSTFIDPGPSPAPTPAPVLSPPPPTAFRRMLLQSAGTASPVPSPSAASSVPLLFSEALCFRTPTFLTPDVVAASVGATVATTVATVTATAIASSAAVAVGGAGAGAGMASTVAANTAGRMVPLLSMLQHMQFLSLTGDSAALLGETYADIAVYLSWTNYRYDITGLSAKADEPTAPLSPAGSPAGATSRRRSLQSGSSVGPGAPQGARRRLAQVDVELPSLGFSGTTPAEAHAYNTLVVVAVLLVGSVLLHALVLWAWGRSAALRRVALPELFVYPSVELKLLDATITSVGGAAGTLVAVAAATNHAAAIAVACVSCVWVAAVVGITVFIVMALLKRLAWYRDWKQRRDRERHVRTRATDTSRQGANGGTAGDCTGPVGPVYDTGLPGIPGPDGVTPSSPPGVPPHVGGDAPPTRASRKAPYLPLEYRRAAPSKTGPSSGPSARSLPPASQGSESTGAGTGAGSGKGEGEGEPKGGAEGAKKGWRVKRALEWLERGEWATVELEGREHVALEPQRTQIYLKQGLGWRALMGPFIGWEPIVIEDQPQGAPPPGAPPLSQKAAPFAQPPVPAGPSMGRARVSPGPTGHLSPPAGEPLRLEEVALSLSTEDELIPAGPSVAVSSPRQAAAQDPTAAAATAAAAPPPPPAAPLPPPPAPPAAPLDSAPSVGAPSLYGMTPSIAASLYGPPTSVGASLYGASPSVGASLYGPPASVGPPAPESAVLPPSNSIAAAPSLSTRLSTRLSALFSRRQSQSQAQTNATEPAAFAQAPGGEGLGAPAASIGRPGGGTDAGKGPAGKGDKPAGEGTHVAPLHPSKEEMVKMLTTVQLYERYGELMRPYKGTSLAAATFQVPLVICTAVSAFLLGLQAGDDVDPGTWAAVASTAVLLAIKGAFLIHLAIVRPHVNILERWVEAACGALETGAVACMLALQHNQYTAAQRGILVMEMVVLVLQVLAVWVLTVIPGVLAAWSALRHMARRKREAAAALQKQAEAGGPAGGVPPGNHNQFAALPAPPPQPDASQQHALSTPPAPPSPGLLNQDFDPAVHSWFQHSMAAAAAAAALSADSGLGQTSSVPSPAGFPGSVNAARGSMPLPGGPVPPPLPPPPPQPTLTETCPSMPHSLASRMSALTAASEAGASGRGLAAVDEAEAGAEAGDRKEEAAALAMVVAQGVPAGASAGPAPGLRSGSGAGAAV</sequence>
<feature type="compositionally biased region" description="Low complexity" evidence="1">
    <location>
        <begin position="1861"/>
        <end position="1870"/>
    </location>
</feature>
<feature type="compositionally biased region" description="Gly residues" evidence="1">
    <location>
        <begin position="1661"/>
        <end position="1674"/>
    </location>
</feature>
<feature type="transmembrane region" description="Helical" evidence="2">
    <location>
        <begin position="1826"/>
        <end position="1849"/>
    </location>
</feature>